<organism evidence="3 4">
    <name type="scientific">Rubricoccus marinus</name>
    <dbReference type="NCBI Taxonomy" id="716817"/>
    <lineage>
        <taxon>Bacteria</taxon>
        <taxon>Pseudomonadati</taxon>
        <taxon>Rhodothermota</taxon>
        <taxon>Rhodothermia</taxon>
        <taxon>Rhodothermales</taxon>
        <taxon>Rubricoccaceae</taxon>
        <taxon>Rubricoccus</taxon>
    </lineage>
</organism>
<dbReference type="RefSeq" id="WP_094546619.1">
    <property type="nucleotide sequence ID" value="NZ_MQWB01000001.1"/>
</dbReference>
<dbReference type="EMBL" id="MQWB01000001">
    <property type="protein sequence ID" value="OZC02399.1"/>
    <property type="molecule type" value="Genomic_DNA"/>
</dbReference>
<feature type="domain" description="IrrE N-terminal-like" evidence="1">
    <location>
        <begin position="185"/>
        <end position="257"/>
    </location>
</feature>
<evidence type="ECO:0000313" key="4">
    <source>
        <dbReference type="Proteomes" id="UP000216446"/>
    </source>
</evidence>
<keyword evidence="4" id="KW-1185">Reference proteome</keyword>
<dbReference type="AlphaFoldDB" id="A0A259TXA8"/>
<evidence type="ECO:0000313" key="3">
    <source>
        <dbReference type="EMBL" id="OZC02399.1"/>
    </source>
</evidence>
<name>A0A259TXA8_9BACT</name>
<reference evidence="3 4" key="1">
    <citation type="submission" date="2016-11" db="EMBL/GenBank/DDBJ databases">
        <title>Study of marine rhodopsin-containing bacteria.</title>
        <authorList>
            <person name="Yoshizawa S."/>
            <person name="Kumagai Y."/>
            <person name="Kogure K."/>
        </authorList>
    </citation>
    <scope>NUCLEOTIDE SEQUENCE [LARGE SCALE GENOMIC DNA]</scope>
    <source>
        <strain evidence="3 4">SG-29</strain>
    </source>
</reference>
<dbReference type="Pfam" id="PF06114">
    <property type="entry name" value="Peptidase_M78"/>
    <property type="match status" value="1"/>
</dbReference>
<sequence length="312" mass="33093">MNDTIIPTTAAGQLGFSFTAAGDRTAGQRRADEASARLAAGFDAVREDPQRLKGYLAFCARFTDYSARNKLLLYLQNPQARHCMGFRSWKAHGRQVKRGERGLTVLAPLLRRPSAAEVASGADPDRRVPYGFRAVVVFDYAQTRAVADDALVYVPPAERLDAAGPAGLVPRIEAAVRAVGYEVVTTDTGYADGRCRFGAKTVEVRAGLSPADRAAVLAHELAHAVAHAPGALDTDEASGGQRRPSRASCELQAEGAAYVALAALGLDTARCSLPYLKGWAGGCDDALSAELSAIDRIVTHLLELMCIGPVSL</sequence>
<dbReference type="Pfam" id="PF08401">
    <property type="entry name" value="ArdcN"/>
    <property type="match status" value="1"/>
</dbReference>
<dbReference type="OrthoDB" id="9803716at2"/>
<evidence type="ECO:0000259" key="1">
    <source>
        <dbReference type="Pfam" id="PF06114"/>
    </source>
</evidence>
<dbReference type="InterPro" id="IPR013610">
    <property type="entry name" value="ArdC_N"/>
</dbReference>
<evidence type="ECO:0000259" key="2">
    <source>
        <dbReference type="Pfam" id="PF08401"/>
    </source>
</evidence>
<gene>
    <name evidence="3" type="ORF">BSZ36_05065</name>
</gene>
<dbReference type="GO" id="GO:0003697">
    <property type="term" value="F:single-stranded DNA binding"/>
    <property type="evidence" value="ECO:0007669"/>
    <property type="project" value="InterPro"/>
</dbReference>
<protein>
    <recommendedName>
        <fullName evidence="5">DUF1738 domain-containing protein</fullName>
    </recommendedName>
</protein>
<proteinExistence type="predicted"/>
<feature type="domain" description="N-terminal" evidence="2">
    <location>
        <begin position="34"/>
        <end position="138"/>
    </location>
</feature>
<accession>A0A259TXA8</accession>
<evidence type="ECO:0008006" key="5">
    <source>
        <dbReference type="Google" id="ProtNLM"/>
    </source>
</evidence>
<dbReference type="Proteomes" id="UP000216446">
    <property type="component" value="Unassembled WGS sequence"/>
</dbReference>
<comment type="caution">
    <text evidence="3">The sequence shown here is derived from an EMBL/GenBank/DDBJ whole genome shotgun (WGS) entry which is preliminary data.</text>
</comment>
<dbReference type="InParanoid" id="A0A259TXA8"/>
<dbReference type="InterPro" id="IPR010359">
    <property type="entry name" value="IrrE_HExxH"/>
</dbReference>